<name>A0ABQ9SSY1_9PEZI</name>
<dbReference type="EMBL" id="MOPA01000004">
    <property type="protein sequence ID" value="KAK1542638.1"/>
    <property type="molecule type" value="Genomic_DNA"/>
</dbReference>
<accession>A0ABQ9SSY1</accession>
<reference evidence="1 2" key="1">
    <citation type="submission" date="2016-10" db="EMBL/GenBank/DDBJ databases">
        <title>The genome sequence of Colletotrichum fioriniae PJ7.</title>
        <authorList>
            <person name="Baroncelli R."/>
        </authorList>
    </citation>
    <scope>NUCLEOTIDE SEQUENCE [LARGE SCALE GENOMIC DNA]</scope>
    <source>
        <strain evidence="1 2">IMI 384185</strain>
    </source>
</reference>
<evidence type="ECO:0000313" key="2">
    <source>
        <dbReference type="Proteomes" id="UP001241169"/>
    </source>
</evidence>
<dbReference type="Proteomes" id="UP001241169">
    <property type="component" value="Unassembled WGS sequence"/>
</dbReference>
<dbReference type="RefSeq" id="XP_060351765.1">
    <property type="nucleotide sequence ID" value="XM_060490299.1"/>
</dbReference>
<feature type="non-terminal residue" evidence="1">
    <location>
        <position position="1"/>
    </location>
</feature>
<proteinExistence type="predicted"/>
<evidence type="ECO:0000313" key="1">
    <source>
        <dbReference type="EMBL" id="KAK1542638.1"/>
    </source>
</evidence>
<sequence length="113" mass="12565">SRNDGSRCRVGVVVVGLAGNATATVCVLYDDVRMHCRGFWGCKPIYAFRRMVWLILQRHTPYALSGTFGSWTKRGKLQWVVGTSREERHKLAWIANAPAGEHGGERAGAQPPR</sequence>
<organism evidence="1 2">
    <name type="scientific">Colletotrichum paranaense</name>
    <dbReference type="NCBI Taxonomy" id="1914294"/>
    <lineage>
        <taxon>Eukaryota</taxon>
        <taxon>Fungi</taxon>
        <taxon>Dikarya</taxon>
        <taxon>Ascomycota</taxon>
        <taxon>Pezizomycotina</taxon>
        <taxon>Sordariomycetes</taxon>
        <taxon>Hypocreomycetidae</taxon>
        <taxon>Glomerellales</taxon>
        <taxon>Glomerellaceae</taxon>
        <taxon>Colletotrichum</taxon>
        <taxon>Colletotrichum acutatum species complex</taxon>
    </lineage>
</organism>
<dbReference type="GeneID" id="85374198"/>
<gene>
    <name evidence="1" type="ORF">CPAR01_06025</name>
</gene>
<protein>
    <submittedName>
        <fullName evidence="1">Uncharacterized protein</fullName>
    </submittedName>
</protein>
<keyword evidence="2" id="KW-1185">Reference proteome</keyword>
<comment type="caution">
    <text evidence="1">The sequence shown here is derived from an EMBL/GenBank/DDBJ whole genome shotgun (WGS) entry which is preliminary data.</text>
</comment>